<gene>
    <name evidence="2" type="ORF">MPIPNATIZW_LOCUS4171</name>
</gene>
<evidence type="ECO:0000313" key="2">
    <source>
        <dbReference type="EMBL" id="CAK6435865.1"/>
    </source>
</evidence>
<evidence type="ECO:0000313" key="3">
    <source>
        <dbReference type="Proteomes" id="UP001314169"/>
    </source>
</evidence>
<dbReference type="Proteomes" id="UP001314169">
    <property type="component" value="Chromosome 13"/>
</dbReference>
<feature type="region of interest" description="Disordered" evidence="1">
    <location>
        <begin position="1"/>
        <end position="29"/>
    </location>
</feature>
<proteinExistence type="predicted"/>
<reference evidence="2" key="1">
    <citation type="submission" date="2023-12" db="EMBL/GenBank/DDBJ databases">
        <authorList>
            <person name="Brown T."/>
        </authorList>
    </citation>
    <scope>NUCLEOTIDE SEQUENCE</scope>
</reference>
<protein>
    <submittedName>
        <fullName evidence="2">Uncharacterized protein</fullName>
    </submittedName>
</protein>
<evidence type="ECO:0000256" key="1">
    <source>
        <dbReference type="SAM" id="MobiDB-lite"/>
    </source>
</evidence>
<organism evidence="2 3">
    <name type="scientific">Pipistrellus nathusii</name>
    <name type="common">Nathusius' pipistrelle</name>
    <dbReference type="NCBI Taxonomy" id="59473"/>
    <lineage>
        <taxon>Eukaryota</taxon>
        <taxon>Metazoa</taxon>
        <taxon>Chordata</taxon>
        <taxon>Craniata</taxon>
        <taxon>Vertebrata</taxon>
        <taxon>Euteleostomi</taxon>
        <taxon>Mammalia</taxon>
        <taxon>Eutheria</taxon>
        <taxon>Laurasiatheria</taxon>
        <taxon>Chiroptera</taxon>
        <taxon>Yangochiroptera</taxon>
        <taxon>Vespertilionidae</taxon>
        <taxon>Pipistrellus</taxon>
    </lineage>
</organism>
<sequence>MPPSEQLADHSRSEARPPGAERPGTQERTTKSTFYCRERVCCHVQRPQQHEGCGFPFHFMSPFPFLRAFPSLCAVDAFFLLQFQAVELCEALHRQNRFAGPRAGARPLQVEMHRTEIALGPLLSCGRKSSWLYSGIARATWATRHRWRTSGYKPFCTNACPPATLVQDTQLRAGWANLPAQACDLA</sequence>
<keyword evidence="3" id="KW-1185">Reference proteome</keyword>
<dbReference type="EMBL" id="OY882870">
    <property type="protein sequence ID" value="CAK6435865.1"/>
    <property type="molecule type" value="Genomic_DNA"/>
</dbReference>
<name>A0ABN9ZG88_PIPNA</name>
<accession>A0ABN9ZG88</accession>